<sequence>MSAQNPLFSQVFNFGGPNQDGVDLRTGLYWRNLELYQVPSEALNCPSLQLSLRYNSLDSDNIGFGQGWKFNLSSYSRASNTLILSTGEHFQVAEAGSSATVVDQKLKNFQFKKKGSDYYLIHKSGRIEVLSHNNNNFNEAVPIELHAPNGRALQLSWIQVEGQTRLQTIQDKSRMLLQIEYTKSKTEVIRAPGTIETSTLTLIQNSAKLLDQLQLPLDEGFWGFTYQTLGGITCLIGVKSPAGLIEEIKYEEKGHRMPNRGSYRYIPCIAQHTLRPGNLQPPIVTKYSYSDQNFLAYKGVRDWKQGEDNLYRAGNTYQYSVSAQILGGQQTKYVYNNFHLLICTRQHHGKHSITTDIGYHTLNDASFQHQPATCQLPKKIQTVYLNADGSSRTETSQYAFDEWGNVIQKIELSGIRIDCIYYPASGEKSFCPADPNGFQQYLKSEKITPAPRVASISDFKQAPIQNYIYKYCELPTVNEAVMAYYVAVHEMQRLEEDCSLISVRNIYINEKDKTDHHGRLQQQIIQLKGKYETKHAWKYSNLSANQLKKTTEITTYDHHTEQSATVLSTNTGFAVSHRGKNGIERHVQYDKIGRITLAMVSPGKRPYEAVMKNEYTITEGASGYSITTTDFQGLQIRHHTDGLGRICRIERQDDSDGVLGPFRAIQERKYNGLGQCIAINSIDWLKEGDKSIEQRNERRLEYDDWGCLCKMTDNSGAVILAKTDPVSMTHVEGIQGEGKTKTKLNKFGAVSRKVLLKSDSKAYKKVDYTYDGLGRPVEKRDNSNNITEYQLDGFDRLVQTTYPNGRKIFIQYAAHSMSALPVSTKVDDYTMGTQTFDGWCRITTQTLGTRTTRMTYKGNEQNPATIQTSQGNKLDFSYDHALDGAVTSMKSKDELETYQYDRRSSALLALRSSFAAELREYSPSGLLVKENTQMDLKKQFSTQSTYSMAGKLRTYTDVHGQKLEIQYDQFGRLKQVVQGDSRTTFAYDESNRLSEKCCYDGKEQSLRTSLKYDEFGREIERIIYAGKALLYQSGQTFNEMSLLTNRTMKGDKDKLLKEESFEYDQQSRLVDYKYQGAQPMIDEAGQKISRQQFSFDKYDNLVKIVNTFEDQSQNTRSYLYNPEDPTQLTKITNTHTKYATEVALVYDRNGCLIRDEQGRKLNYDAKGRLSMVSDAKDKVLSQYYYDASDKLVCQKAGLLNTYLHYRGNTLVAITSGDEKINSHQSILAWYDTQKLDSIKQQQYMPYGYGTSGSLGFNGQWKDPITGWYHLGNGCRVYNPVLMRFHSPDQWSPFLSGEINPYAYCLNDPVNYVDPTGHVSISGTNDSRGDSSFLSQPLGPLQATFKEGPLLNGPAGQPPWTGQVAYLDSINGVPGLQSFMTHGDTSGRLPEWRNTVQNGAIVEGLWGDTATNVVQDTILPTIQHNINHKAGFLPQQLGKPIYLFSCNGADSIPFGGQHLVPTGQRVANALNRDVIAFHGELNVLLEFRSANIGTIHNILETDGRVQKVYGYDRIRAFQLQNG</sequence>
<dbReference type="InterPro" id="IPR022385">
    <property type="entry name" value="Rhs_assc_core"/>
</dbReference>
<dbReference type="STRING" id="452589.G9NQ21"/>
<organism evidence="3 4">
    <name type="scientific">Hypocrea atroviridis (strain ATCC 20476 / IMI 206040)</name>
    <name type="common">Trichoderma atroviride</name>
    <dbReference type="NCBI Taxonomy" id="452589"/>
    <lineage>
        <taxon>Eukaryota</taxon>
        <taxon>Fungi</taxon>
        <taxon>Dikarya</taxon>
        <taxon>Ascomycota</taxon>
        <taxon>Pezizomycotina</taxon>
        <taxon>Sordariomycetes</taxon>
        <taxon>Hypocreomycetidae</taxon>
        <taxon>Hypocreales</taxon>
        <taxon>Hypocreaceae</taxon>
        <taxon>Trichoderma</taxon>
    </lineage>
</organism>
<dbReference type="HOGENOM" id="CLU_002146_1_0_1"/>
<dbReference type="InterPro" id="IPR031325">
    <property type="entry name" value="RHS_repeat"/>
</dbReference>
<gene>
    <name evidence="3" type="ORF">TRIATDRAFT_291359</name>
</gene>
<proteinExistence type="predicted"/>
<dbReference type="Pfam" id="PF05593">
    <property type="entry name" value="RHS_repeat"/>
    <property type="match status" value="1"/>
</dbReference>
<name>G9NQ21_HYPAI</name>
<feature type="domain" description="Teneurin-like YD-shell" evidence="2">
    <location>
        <begin position="1001"/>
        <end position="1303"/>
    </location>
</feature>
<dbReference type="OrthoDB" id="442731at2759"/>
<dbReference type="InterPro" id="IPR056823">
    <property type="entry name" value="TEN-like_YD-shell"/>
</dbReference>
<evidence type="ECO:0000313" key="4">
    <source>
        <dbReference type="Proteomes" id="UP000005426"/>
    </source>
</evidence>
<dbReference type="PANTHER" id="PTHR32305:SF15">
    <property type="entry name" value="PROTEIN RHSA-RELATED"/>
    <property type="match status" value="1"/>
</dbReference>
<evidence type="ECO:0000313" key="3">
    <source>
        <dbReference type="EMBL" id="EHK47173.1"/>
    </source>
</evidence>
<dbReference type="Proteomes" id="UP000005426">
    <property type="component" value="Unassembled WGS sequence"/>
</dbReference>
<accession>G9NQ21</accession>
<protein>
    <recommendedName>
        <fullName evidence="2">Teneurin-like YD-shell domain-containing protein</fullName>
    </recommendedName>
</protein>
<dbReference type="EMBL" id="ABDG02000021">
    <property type="protein sequence ID" value="EHK47173.1"/>
    <property type="molecule type" value="Genomic_DNA"/>
</dbReference>
<dbReference type="eggNOG" id="ENOG502QWB4">
    <property type="taxonomic scope" value="Eukaryota"/>
</dbReference>
<dbReference type="InterPro" id="IPR050708">
    <property type="entry name" value="T6SS_VgrG/RHS"/>
</dbReference>
<evidence type="ECO:0000256" key="1">
    <source>
        <dbReference type="ARBA" id="ARBA00022737"/>
    </source>
</evidence>
<keyword evidence="4" id="KW-1185">Reference proteome</keyword>
<dbReference type="NCBIfam" id="TIGR03696">
    <property type="entry name" value="Rhs_assc_core"/>
    <property type="match status" value="1"/>
</dbReference>
<dbReference type="InterPro" id="IPR006530">
    <property type="entry name" value="YD"/>
</dbReference>
<dbReference type="PANTHER" id="PTHR32305">
    <property type="match status" value="1"/>
</dbReference>
<dbReference type="Pfam" id="PF25023">
    <property type="entry name" value="TEN_YD-shell"/>
    <property type="match status" value="1"/>
</dbReference>
<keyword evidence="1" id="KW-0677">Repeat</keyword>
<dbReference type="Gene3D" id="2.180.10.10">
    <property type="entry name" value="RHS repeat-associated core"/>
    <property type="match status" value="2"/>
</dbReference>
<dbReference type="NCBIfam" id="TIGR01643">
    <property type="entry name" value="YD_repeat_2x"/>
    <property type="match status" value="1"/>
</dbReference>
<comment type="caution">
    <text evidence="3">The sequence shown here is derived from an EMBL/GenBank/DDBJ whole genome shotgun (WGS) entry which is preliminary data.</text>
</comment>
<reference evidence="3 4" key="1">
    <citation type="journal article" date="2011" name="Genome Biol.">
        <title>Comparative genome sequence analysis underscores mycoparasitism as the ancestral life style of Trichoderma.</title>
        <authorList>
            <person name="Kubicek C.P."/>
            <person name="Herrera-Estrella A."/>
            <person name="Seidl-Seiboth V."/>
            <person name="Martinez D.A."/>
            <person name="Druzhinina I.S."/>
            <person name="Thon M."/>
            <person name="Zeilinger S."/>
            <person name="Casas-Flores S."/>
            <person name="Horwitz B.A."/>
            <person name="Mukherjee P.K."/>
            <person name="Mukherjee M."/>
            <person name="Kredics L."/>
            <person name="Alcaraz L.D."/>
            <person name="Aerts A."/>
            <person name="Antal Z."/>
            <person name="Atanasova L."/>
            <person name="Cervantes-Badillo M.G."/>
            <person name="Challacombe J."/>
            <person name="Chertkov O."/>
            <person name="McCluskey K."/>
            <person name="Coulpier F."/>
            <person name="Deshpande N."/>
            <person name="von Doehren H."/>
            <person name="Ebbole D.J."/>
            <person name="Esquivel-Naranjo E.U."/>
            <person name="Fekete E."/>
            <person name="Flipphi M."/>
            <person name="Glaser F."/>
            <person name="Gomez-Rodriguez E.Y."/>
            <person name="Gruber S."/>
            <person name="Han C."/>
            <person name="Henrissat B."/>
            <person name="Hermosa R."/>
            <person name="Hernandez-Onate M."/>
            <person name="Karaffa L."/>
            <person name="Kosti I."/>
            <person name="Le Crom S."/>
            <person name="Lindquist E."/>
            <person name="Lucas S."/>
            <person name="Luebeck M."/>
            <person name="Luebeck P.S."/>
            <person name="Margeot A."/>
            <person name="Metz B."/>
            <person name="Misra M."/>
            <person name="Nevalainen H."/>
            <person name="Omann M."/>
            <person name="Packer N."/>
            <person name="Perrone G."/>
            <person name="Uresti-Rivera E.E."/>
            <person name="Salamov A."/>
            <person name="Schmoll M."/>
            <person name="Seiboth B."/>
            <person name="Shapiro H."/>
            <person name="Sukno S."/>
            <person name="Tamayo-Ramos J.A."/>
            <person name="Tisch D."/>
            <person name="Wiest A."/>
            <person name="Wilkinson H.H."/>
            <person name="Zhang M."/>
            <person name="Coutinho P.M."/>
            <person name="Kenerley C.M."/>
            <person name="Monte E."/>
            <person name="Baker S.E."/>
            <person name="Grigoriev I.V."/>
        </authorList>
    </citation>
    <scope>NUCLEOTIDE SEQUENCE [LARGE SCALE GENOMIC DNA]</scope>
    <source>
        <strain evidence="4">ATCC 20476 / IMI 206040</strain>
    </source>
</reference>
<evidence type="ECO:0000259" key="2">
    <source>
        <dbReference type="Pfam" id="PF25023"/>
    </source>
</evidence>